<evidence type="ECO:0000313" key="6">
    <source>
        <dbReference type="Proteomes" id="UP000323075"/>
    </source>
</evidence>
<evidence type="ECO:0000313" key="4">
    <source>
        <dbReference type="EMBL" id="TYO82345.1"/>
    </source>
</evidence>
<dbReference type="Pfam" id="PF26482">
    <property type="entry name" value="DUF8155"/>
    <property type="match status" value="1"/>
</dbReference>
<dbReference type="AlphaFoldDB" id="A0A4D6GQ85"/>
<reference evidence="3 5" key="1">
    <citation type="journal article" date="2019" name="Microbiol. Resour. Announc.">
        <title>The Genome Sequence of the Halobacterium salinarum Type Strain Is Closely Related to That of Laboratory Strains NRC-1 and R1.</title>
        <authorList>
            <person name="Pfeiffer F."/>
            <person name="Marchfelder A."/>
            <person name="Habermann B."/>
            <person name="Dyall-Smith M.L."/>
        </authorList>
    </citation>
    <scope>NUCLEOTIDE SEQUENCE [LARGE SCALE GENOMIC DNA]</scope>
    <source>
        <strain evidence="3">91-R6</strain>
        <strain evidence="5">ATCC 33171 / DSM 3754 / JCM 8978 / NBRC 102687 / NCIMB 764 / 91-R6</strain>
    </source>
</reference>
<evidence type="ECO:0000313" key="5">
    <source>
        <dbReference type="Proteomes" id="UP000296216"/>
    </source>
</evidence>
<evidence type="ECO:0000259" key="1">
    <source>
        <dbReference type="Pfam" id="PF26482"/>
    </source>
</evidence>
<proteinExistence type="predicted"/>
<dbReference type="InterPro" id="IPR058817">
    <property type="entry name" value="DUF8155_C"/>
</dbReference>
<dbReference type="EMBL" id="VRYN01000001">
    <property type="protein sequence ID" value="TYO82345.1"/>
    <property type="molecule type" value="Genomic_DNA"/>
</dbReference>
<feature type="domain" description="DUF8155" evidence="2">
    <location>
        <begin position="152"/>
        <end position="278"/>
    </location>
</feature>
<feature type="domain" description="DUF8155" evidence="1">
    <location>
        <begin position="5"/>
        <end position="146"/>
    </location>
</feature>
<name>A0A4D6GQ85_HALS9</name>
<dbReference type="InterPro" id="IPR058468">
    <property type="entry name" value="DUF8155_N"/>
</dbReference>
<dbReference type="Proteomes" id="UP000296216">
    <property type="component" value="Chromosome"/>
</dbReference>
<protein>
    <submittedName>
        <fullName evidence="3">Peptidase M23 family protein</fullName>
    </submittedName>
</protein>
<reference evidence="4 6" key="2">
    <citation type="submission" date="2019-07" db="EMBL/GenBank/DDBJ databases">
        <title>Genomic Encyclopedia of Archaeal and Bacterial Type Strains, Phase II (KMG-II): from individual species to whole genera.</title>
        <authorList>
            <person name="Goeker M."/>
        </authorList>
    </citation>
    <scope>NUCLEOTIDE SEQUENCE [LARGE SCALE GENOMIC DNA]</scope>
    <source>
        <strain evidence="4 6">DSM 3754</strain>
    </source>
</reference>
<gene>
    <name evidence="4" type="ORF">APQ99_00871</name>
    <name evidence="3" type="ORF">HBSAL_00515</name>
</gene>
<sequence length="286" mass="29512">MVVLDGSVLSRLYPRVSRYNSPYPAHDAGCAVDLYPDGSDGPDGRALAAPSPVAGAVVDTRTVACPQRPYATDTDHLIVVDTGAHLARILHVEPAVSPGDTIAVGESLGSLVRSGFFAPWVTNHIHLGFREHGQNAVRASGSLPVTLDVAVRPAPWDGTATVTAVGDTWARLDAPSHPAPGDGYAGLATDGGGVVDGGLPHYETGYATTDADPVAVLGRAVGDRVSERTVAWRDTVGVTVDDTAVQGLSLWLGRDELGCTVVAPGHDHAVGDRVAVAVDTHAADTE</sequence>
<evidence type="ECO:0000313" key="3">
    <source>
        <dbReference type="EMBL" id="QCC43850.1"/>
    </source>
</evidence>
<organism evidence="3 5">
    <name type="scientific">Halobacterium salinarum (strain ATCC 33171 / DSM 3754 / JCM 8978 / NBRC 102687 / NCIMB 764 / 91-R6)</name>
    <dbReference type="NCBI Taxonomy" id="2597657"/>
    <lineage>
        <taxon>Archaea</taxon>
        <taxon>Methanobacteriati</taxon>
        <taxon>Methanobacteriota</taxon>
        <taxon>Stenosarchaea group</taxon>
        <taxon>Halobacteria</taxon>
        <taxon>Halobacteriales</taxon>
        <taxon>Halobacteriaceae</taxon>
        <taxon>Halobacterium</taxon>
    </lineage>
</organism>
<accession>A0A4D6GQ85</accession>
<dbReference type="GeneID" id="39853977"/>
<dbReference type="Pfam" id="PF26483">
    <property type="entry name" value="DUF8155_C"/>
    <property type="match status" value="1"/>
</dbReference>
<reference evidence="3" key="3">
    <citation type="journal article" name="MicrobiologyOpen">
        <title>Whole-genome comparison between the type strain of Halobacterium salinarum (DSM 3754(T)) and the laboratory strains R1 and NRC-1.</title>
        <authorList>
            <person name="Pfeiffer F."/>
            <person name="Losensky G."/>
            <person name="Marchfelder A."/>
            <person name="Habermann B."/>
            <person name="Dyall-Smith M."/>
        </authorList>
    </citation>
    <scope>NUCLEOTIDE SEQUENCE</scope>
    <source>
        <strain evidence="3">91-R6</strain>
    </source>
</reference>
<evidence type="ECO:0000259" key="2">
    <source>
        <dbReference type="Pfam" id="PF26483"/>
    </source>
</evidence>
<dbReference type="EMBL" id="CP038631">
    <property type="protein sequence ID" value="QCC43850.1"/>
    <property type="molecule type" value="Genomic_DNA"/>
</dbReference>
<dbReference type="Proteomes" id="UP000323075">
    <property type="component" value="Unassembled WGS sequence"/>
</dbReference>
<dbReference type="RefSeq" id="WP_136360956.1">
    <property type="nucleotide sequence ID" value="NZ_VRYN01000001.1"/>
</dbReference>